<feature type="compositionally biased region" description="Basic residues" evidence="1">
    <location>
        <begin position="492"/>
        <end position="502"/>
    </location>
</feature>
<reference evidence="3 4" key="1">
    <citation type="journal article" date="2018" name="Elife">
        <title>Firefly genomes illuminate parallel origins of bioluminescence in beetles.</title>
        <authorList>
            <person name="Fallon T.R."/>
            <person name="Lower S.E."/>
            <person name="Chang C.H."/>
            <person name="Bessho-Uehara M."/>
            <person name="Martin G.J."/>
            <person name="Bewick A.J."/>
            <person name="Behringer M."/>
            <person name="Debat H.J."/>
            <person name="Wong I."/>
            <person name="Day J.C."/>
            <person name="Suvorov A."/>
            <person name="Silva C.J."/>
            <person name="Stanger-Hall K.F."/>
            <person name="Hall D.W."/>
            <person name="Schmitz R.J."/>
            <person name="Nelson D.R."/>
            <person name="Lewis S.M."/>
            <person name="Shigenobu S."/>
            <person name="Bybee S.M."/>
            <person name="Larracuente A.M."/>
            <person name="Oba Y."/>
            <person name="Weng J.K."/>
        </authorList>
    </citation>
    <scope>NUCLEOTIDE SEQUENCE [LARGE SCALE GENOMIC DNA]</scope>
    <source>
        <strain evidence="3">1611_PpyrPB1</strain>
        <tissue evidence="3">Whole body</tissue>
    </source>
</reference>
<dbReference type="CDD" id="cd15517">
    <property type="entry name" value="PHD_TCF19_like"/>
    <property type="match status" value="1"/>
</dbReference>
<evidence type="ECO:0000259" key="2">
    <source>
        <dbReference type="Pfam" id="PF03184"/>
    </source>
</evidence>
<comment type="caution">
    <text evidence="3">The sequence shown here is derived from an EMBL/GenBank/DDBJ whole genome shotgun (WGS) entry which is preliminary data.</text>
</comment>
<sequence length="602" mass="68157">MRTYKKKTERGNTSKEDMEQAVNRVLNNNESQRSVAKSLNICHVTLHRYVRKVQNSGHNEGPVSLSNVGYSRKPVFDENQAQKLVDYIKHASKIYFGLSPKEVRKFAYECALTYNVTVPDSWNKNKCAGEDWLTQFLKKHEDLSIRTPEATSLQRAISFNKQNVSSFFDKLASVRDKYNFNSATIWNLDETGVTTVQKVSKVLAEKGTKQVGGITSSERGVLVTVLVAVSSSGNSIPPQFIFPRKKYHDYFIRDRPPGSIGAANGSGWMTSDEFFKFMEHFVFHVRPSRENPVLLLLDNHESHLAIKTINFAKENNVIMLSFPPHCSHRLQPLDRSVYGPFKKYLSNSQAAWLRNNPGKSMTIYDIPSLVRDALPQALTPINIMKGFKVSGIEPYNRDIFTDDEFLPAGVTDQPLPNAESSATSPVLQLSGSSNANSQDMSQPSTSSAHCEQVIPENDSLSPKNKQEHTIQVPKEFSPEFVRPFPKAEQRKTSTRGRKKRKSAVLTDTPEKDELEAEQNSRKSKKTKEIQKKKVEKAKRKVMVESDGSSDEECFCLVCTEPFSRSKPKEKWIKCFHCEFWSHEACTDGGFPYICHNCDSDED</sequence>
<proteinExistence type="predicted"/>
<dbReference type="PANTHER" id="PTHR19303">
    <property type="entry name" value="TRANSPOSON"/>
    <property type="match status" value="1"/>
</dbReference>
<dbReference type="EMBL" id="VVIM01000005">
    <property type="protein sequence ID" value="KAB0798985.1"/>
    <property type="molecule type" value="Genomic_DNA"/>
</dbReference>
<dbReference type="GO" id="GO:0005634">
    <property type="term" value="C:nucleus"/>
    <property type="evidence" value="ECO:0007669"/>
    <property type="project" value="TreeGrafter"/>
</dbReference>
<dbReference type="PANTHER" id="PTHR19303:SF71">
    <property type="entry name" value="ZINC FINGER PHD-TYPE DOMAIN-CONTAINING PROTEIN"/>
    <property type="match status" value="1"/>
</dbReference>
<feature type="region of interest" description="Disordered" evidence="1">
    <location>
        <begin position="407"/>
        <end position="533"/>
    </location>
</feature>
<dbReference type="InParanoid" id="A0A5N4ANR4"/>
<name>A0A5N4ANR4_PHOPY</name>
<dbReference type="InterPro" id="IPR036397">
    <property type="entry name" value="RNaseH_sf"/>
</dbReference>
<dbReference type="GO" id="GO:0003677">
    <property type="term" value="F:DNA binding"/>
    <property type="evidence" value="ECO:0007669"/>
    <property type="project" value="TreeGrafter"/>
</dbReference>
<dbReference type="OrthoDB" id="6763924at2759"/>
<evidence type="ECO:0000313" key="3">
    <source>
        <dbReference type="EMBL" id="KAB0798985.1"/>
    </source>
</evidence>
<dbReference type="Pfam" id="PF03184">
    <property type="entry name" value="DDE_1"/>
    <property type="match status" value="1"/>
</dbReference>
<dbReference type="InterPro" id="IPR004875">
    <property type="entry name" value="DDE_SF_endonuclease_dom"/>
</dbReference>
<gene>
    <name evidence="3" type="ORF">PPYR_06865</name>
</gene>
<feature type="domain" description="DDE-1" evidence="2">
    <location>
        <begin position="223"/>
        <end position="355"/>
    </location>
</feature>
<accession>A0A5N4ANR4</accession>
<evidence type="ECO:0000256" key="1">
    <source>
        <dbReference type="SAM" id="MobiDB-lite"/>
    </source>
</evidence>
<dbReference type="InterPro" id="IPR050863">
    <property type="entry name" value="CenT-Element_Derived"/>
</dbReference>
<feature type="compositionally biased region" description="Polar residues" evidence="1">
    <location>
        <begin position="418"/>
        <end position="449"/>
    </location>
</feature>
<protein>
    <recommendedName>
        <fullName evidence="2">DDE-1 domain-containing protein</fullName>
    </recommendedName>
</protein>
<organism evidence="3 4">
    <name type="scientific">Photinus pyralis</name>
    <name type="common">Common eastern firefly</name>
    <name type="synonym">Lampyris pyralis</name>
    <dbReference type="NCBI Taxonomy" id="7054"/>
    <lineage>
        <taxon>Eukaryota</taxon>
        <taxon>Metazoa</taxon>
        <taxon>Ecdysozoa</taxon>
        <taxon>Arthropoda</taxon>
        <taxon>Hexapoda</taxon>
        <taxon>Insecta</taxon>
        <taxon>Pterygota</taxon>
        <taxon>Neoptera</taxon>
        <taxon>Endopterygota</taxon>
        <taxon>Coleoptera</taxon>
        <taxon>Polyphaga</taxon>
        <taxon>Elateriformia</taxon>
        <taxon>Elateroidea</taxon>
        <taxon>Lampyridae</taxon>
        <taxon>Lampyrinae</taxon>
        <taxon>Photinus</taxon>
    </lineage>
</organism>
<evidence type="ECO:0000313" key="4">
    <source>
        <dbReference type="Proteomes" id="UP000327044"/>
    </source>
</evidence>
<keyword evidence="4" id="KW-1185">Reference proteome</keyword>
<dbReference type="Proteomes" id="UP000327044">
    <property type="component" value="Unassembled WGS sequence"/>
</dbReference>
<dbReference type="AlphaFoldDB" id="A0A5N4ANR4"/>
<dbReference type="Gene3D" id="3.30.420.10">
    <property type="entry name" value="Ribonuclease H-like superfamily/Ribonuclease H"/>
    <property type="match status" value="1"/>
</dbReference>